<evidence type="ECO:0000313" key="1">
    <source>
        <dbReference type="EMBL" id="CRZ04833.1"/>
    </source>
</evidence>
<protein>
    <submittedName>
        <fullName evidence="1">Uncharacterized protein</fullName>
    </submittedName>
</protein>
<organism evidence="1">
    <name type="scientific">Spongospora subterranea</name>
    <dbReference type="NCBI Taxonomy" id="70186"/>
    <lineage>
        <taxon>Eukaryota</taxon>
        <taxon>Sar</taxon>
        <taxon>Rhizaria</taxon>
        <taxon>Endomyxa</taxon>
        <taxon>Phytomyxea</taxon>
        <taxon>Plasmodiophorida</taxon>
        <taxon>Plasmodiophoridae</taxon>
        <taxon>Spongospora</taxon>
    </lineage>
</organism>
<feature type="non-terminal residue" evidence="1">
    <location>
        <position position="124"/>
    </location>
</feature>
<sequence>HRSNRYRMCCSGEREAGADGEEGRDLPDRIGDGRTYIGSPCSAIRLRCSRQSGPLKGGVIAIIDAMKAHPTDCHVLERACAALWNLSVTSTLSNVAPWNLGADPRRLSGRNQERITTVGGADLL</sequence>
<name>A0A0H5QS36_9EUKA</name>
<accession>A0A0H5QS36</accession>
<feature type="non-terminal residue" evidence="1">
    <location>
        <position position="1"/>
    </location>
</feature>
<dbReference type="AlphaFoldDB" id="A0A0H5QS36"/>
<dbReference type="EMBL" id="HACM01004391">
    <property type="protein sequence ID" value="CRZ04833.1"/>
    <property type="molecule type" value="Transcribed_RNA"/>
</dbReference>
<reference evidence="1" key="1">
    <citation type="submission" date="2015-04" db="EMBL/GenBank/DDBJ databases">
        <title>The genome sequence of the plant pathogenic Rhizarian Plasmodiophora brassicae reveals insights in its biotrophic life cycle and the origin of chitin synthesis.</title>
        <authorList>
            <person name="Schwelm A."/>
            <person name="Fogelqvist J."/>
            <person name="Knaust A."/>
            <person name="Julke S."/>
            <person name="Lilja T."/>
            <person name="Dhandapani V."/>
            <person name="Bonilla-Rosso G."/>
            <person name="Karlsson M."/>
            <person name="Shevchenko A."/>
            <person name="Choi S.R."/>
            <person name="Kim H.G."/>
            <person name="Park J.Y."/>
            <person name="Lim Y.P."/>
            <person name="Ludwig-Muller J."/>
            <person name="Dixelius C."/>
        </authorList>
    </citation>
    <scope>NUCLEOTIDE SEQUENCE</scope>
    <source>
        <tissue evidence="1">Potato root galls</tissue>
    </source>
</reference>
<proteinExistence type="predicted"/>